<dbReference type="HAMAP" id="MF_00316">
    <property type="entry name" value="MobA"/>
    <property type="match status" value="1"/>
</dbReference>
<keyword evidence="5 8" id="KW-0460">Magnesium</keyword>
<proteinExistence type="inferred from homology"/>
<comment type="catalytic activity">
    <reaction evidence="8">
        <text>Mo-molybdopterin + GTP + H(+) = Mo-molybdopterin guanine dinucleotide + diphosphate</text>
        <dbReference type="Rhea" id="RHEA:34243"/>
        <dbReference type="ChEBI" id="CHEBI:15378"/>
        <dbReference type="ChEBI" id="CHEBI:33019"/>
        <dbReference type="ChEBI" id="CHEBI:37565"/>
        <dbReference type="ChEBI" id="CHEBI:71302"/>
        <dbReference type="ChEBI" id="CHEBI:71310"/>
        <dbReference type="EC" id="2.7.7.77"/>
    </reaction>
</comment>
<protein>
    <recommendedName>
        <fullName evidence="8">Molybdenum cofactor guanylyltransferase</fullName>
        <shortName evidence="8">MoCo guanylyltransferase</shortName>
        <ecNumber evidence="8">2.7.7.77</ecNumber>
    </recommendedName>
    <alternativeName>
        <fullName evidence="8">GTP:molybdopterin guanylyltransferase</fullName>
    </alternativeName>
    <alternativeName>
        <fullName evidence="8">Mo-MPT guanylyltransferase</fullName>
    </alternativeName>
    <alternativeName>
        <fullName evidence="8">Molybdopterin guanylyltransferase</fullName>
    </alternativeName>
    <alternativeName>
        <fullName evidence="8">Molybdopterin-guanine dinucleotide synthase</fullName>
        <shortName evidence="8">MGD synthase</shortName>
    </alternativeName>
</protein>
<dbReference type="RefSeq" id="WP_034794451.1">
    <property type="nucleotide sequence ID" value="NZ_JMPJ01000068.1"/>
</dbReference>
<evidence type="ECO:0000259" key="9">
    <source>
        <dbReference type="Pfam" id="PF12804"/>
    </source>
</evidence>
<evidence type="ECO:0000313" key="10">
    <source>
        <dbReference type="EMBL" id="KFC78352.1"/>
    </source>
</evidence>
<comment type="similarity">
    <text evidence="8">Belongs to the MobA family.</text>
</comment>
<evidence type="ECO:0000256" key="8">
    <source>
        <dbReference type="HAMAP-Rule" id="MF_00316"/>
    </source>
</evidence>
<keyword evidence="7 8" id="KW-0501">Molybdenum cofactor biosynthesis</keyword>
<reference evidence="10 11" key="1">
    <citation type="submission" date="2014-05" db="EMBL/GenBank/DDBJ databases">
        <title>ATOL: Assembling a taxonomically balanced genome-scale reconstruction of the evolutionary history of the Enterobacteriaceae.</title>
        <authorList>
            <person name="Plunkett G.III."/>
            <person name="Neeno-Eckwall E.C."/>
            <person name="Glasner J.D."/>
            <person name="Perna N.T."/>
        </authorList>
    </citation>
    <scope>NUCLEOTIDE SEQUENCE [LARGE SCALE GENOMIC DNA]</scope>
    <source>
        <strain evidence="10 11">ATCC 33852</strain>
    </source>
</reference>
<feature type="binding site" evidence="8">
    <location>
        <position position="51"/>
    </location>
    <ligand>
        <name>GTP</name>
        <dbReference type="ChEBI" id="CHEBI:37565"/>
    </ligand>
</feature>
<dbReference type="Pfam" id="PF12804">
    <property type="entry name" value="NTP_transf_3"/>
    <property type="match status" value="1"/>
</dbReference>
<dbReference type="PANTHER" id="PTHR19136">
    <property type="entry name" value="MOLYBDENUM COFACTOR GUANYLYLTRANSFERASE"/>
    <property type="match status" value="1"/>
</dbReference>
<keyword evidence="2 8" id="KW-0808">Transferase</keyword>
<dbReference type="CDD" id="cd02503">
    <property type="entry name" value="MobA"/>
    <property type="match status" value="1"/>
</dbReference>
<accession>A0A085G3Q7</accession>
<feature type="binding site" evidence="8">
    <location>
        <position position="23"/>
    </location>
    <ligand>
        <name>GTP</name>
        <dbReference type="ChEBI" id="CHEBI:37565"/>
    </ligand>
</feature>
<keyword evidence="4 8" id="KW-0547">Nucleotide-binding</keyword>
<evidence type="ECO:0000256" key="5">
    <source>
        <dbReference type="ARBA" id="ARBA00022842"/>
    </source>
</evidence>
<dbReference type="GO" id="GO:0005737">
    <property type="term" value="C:cytoplasm"/>
    <property type="evidence" value="ECO:0007669"/>
    <property type="project" value="UniProtKB-SubCell"/>
</dbReference>
<sequence length="194" mass="21145">MSTDDITGVILAGGRSTRMGQDKGVISAAGKMLFEHIADRLRPMVGEILINSNQNASIYGQHFNVVPDITQDYAGPLAGMLAGLKAINTEWALFVPCDVPSFPLDLAKQFVAHSSQHSAVYARDALRDHPTLCLLSKNIIPELESYLAQGERKVMIFLKQINALPVEFNDPQAFANLNTPADVALWEKTLGQPS</sequence>
<evidence type="ECO:0000256" key="7">
    <source>
        <dbReference type="ARBA" id="ARBA00023150"/>
    </source>
</evidence>
<dbReference type="GO" id="GO:1902758">
    <property type="term" value="P:bis(molybdopterin guanine dinucleotide)molybdenum biosynthetic process"/>
    <property type="evidence" value="ECO:0007669"/>
    <property type="project" value="TreeGrafter"/>
</dbReference>
<comment type="caution">
    <text evidence="10">The sequence shown here is derived from an EMBL/GenBank/DDBJ whole genome shotgun (WGS) entry which is preliminary data.</text>
</comment>
<dbReference type="EC" id="2.7.7.77" evidence="8"/>
<dbReference type="PANTHER" id="PTHR19136:SF81">
    <property type="entry name" value="MOLYBDENUM COFACTOR GUANYLYLTRANSFERASE"/>
    <property type="match status" value="1"/>
</dbReference>
<dbReference type="InterPro" id="IPR025877">
    <property type="entry name" value="MobA-like_NTP_Trfase"/>
</dbReference>
<evidence type="ECO:0000256" key="2">
    <source>
        <dbReference type="ARBA" id="ARBA00022679"/>
    </source>
</evidence>
<dbReference type="SUPFAM" id="SSF53448">
    <property type="entry name" value="Nucleotide-diphospho-sugar transferases"/>
    <property type="match status" value="1"/>
</dbReference>
<comment type="cofactor">
    <cofactor evidence="8">
        <name>Mg(2+)</name>
        <dbReference type="ChEBI" id="CHEBI:18420"/>
    </cofactor>
</comment>
<feature type="binding site" evidence="8">
    <location>
        <begin position="11"/>
        <end position="13"/>
    </location>
    <ligand>
        <name>GTP</name>
        <dbReference type="ChEBI" id="CHEBI:37565"/>
    </ligand>
</feature>
<dbReference type="GO" id="GO:0005525">
    <property type="term" value="F:GTP binding"/>
    <property type="evidence" value="ECO:0007669"/>
    <property type="project" value="UniProtKB-UniRule"/>
</dbReference>
<evidence type="ECO:0000313" key="11">
    <source>
        <dbReference type="Proteomes" id="UP000028640"/>
    </source>
</evidence>
<dbReference type="STRING" id="910964.GEAM_3685"/>
<feature type="domain" description="MobA-like NTP transferase" evidence="9">
    <location>
        <begin position="8"/>
        <end position="155"/>
    </location>
</feature>
<keyword evidence="11" id="KW-1185">Reference proteome</keyword>
<evidence type="ECO:0000256" key="1">
    <source>
        <dbReference type="ARBA" id="ARBA00022490"/>
    </source>
</evidence>
<dbReference type="Proteomes" id="UP000028640">
    <property type="component" value="Unassembled WGS sequence"/>
</dbReference>
<dbReference type="InterPro" id="IPR029044">
    <property type="entry name" value="Nucleotide-diphossugar_trans"/>
</dbReference>
<dbReference type="GO" id="GO:0061603">
    <property type="term" value="F:molybdenum cofactor guanylyltransferase activity"/>
    <property type="evidence" value="ECO:0007669"/>
    <property type="project" value="UniProtKB-EC"/>
</dbReference>
<feature type="binding site" evidence="8">
    <location>
        <position position="68"/>
    </location>
    <ligand>
        <name>GTP</name>
        <dbReference type="ChEBI" id="CHEBI:37565"/>
    </ligand>
</feature>
<dbReference type="OrthoDB" id="9788394at2"/>
<gene>
    <name evidence="8 10" type="primary">mobA</name>
    <name evidence="10" type="ORF">GEAM_3685</name>
</gene>
<dbReference type="NCBIfam" id="TIGR02665">
    <property type="entry name" value="molyb_mobA"/>
    <property type="match status" value="1"/>
</dbReference>
<dbReference type="GeneID" id="78383227"/>
<name>A0A085G3Q7_EWIA3</name>
<dbReference type="AlphaFoldDB" id="A0A085G3Q7"/>
<keyword evidence="6 8" id="KW-0342">GTP-binding</keyword>
<evidence type="ECO:0000256" key="4">
    <source>
        <dbReference type="ARBA" id="ARBA00022741"/>
    </source>
</evidence>
<dbReference type="GO" id="GO:0046872">
    <property type="term" value="F:metal ion binding"/>
    <property type="evidence" value="ECO:0007669"/>
    <property type="project" value="UniProtKB-KW"/>
</dbReference>
<feature type="binding site" evidence="8">
    <location>
        <position position="98"/>
    </location>
    <ligand>
        <name>Mg(2+)</name>
        <dbReference type="ChEBI" id="CHEBI:18420"/>
    </ligand>
</feature>
<comment type="function">
    <text evidence="8">Transfers a GMP moiety from GTP to Mo-molybdopterin (Mo-MPT) cofactor (Moco or molybdenum cofactor) to form Mo-molybdopterin guanine dinucleotide (Mo-MGD) cofactor.</text>
</comment>
<dbReference type="InterPro" id="IPR013482">
    <property type="entry name" value="Molybde_CF_guanTrfase"/>
</dbReference>
<dbReference type="Gene3D" id="3.90.550.10">
    <property type="entry name" value="Spore Coat Polysaccharide Biosynthesis Protein SpsA, Chain A"/>
    <property type="match status" value="1"/>
</dbReference>
<comment type="subcellular location">
    <subcellularLocation>
        <location evidence="8">Cytoplasm</location>
    </subcellularLocation>
</comment>
<organism evidence="10 11">
    <name type="scientific">Ewingella americana (strain ATCC 33852 / DSM 4580 / CCUG 14506 / JCM 5911 / LMG 7869 / NCTC 12157 / CDC 1468-78)</name>
    <dbReference type="NCBI Taxonomy" id="910964"/>
    <lineage>
        <taxon>Bacteria</taxon>
        <taxon>Pseudomonadati</taxon>
        <taxon>Pseudomonadota</taxon>
        <taxon>Gammaproteobacteria</taxon>
        <taxon>Enterobacterales</taxon>
        <taxon>Yersiniaceae</taxon>
        <taxon>Ewingella</taxon>
    </lineage>
</organism>
<keyword evidence="1 8" id="KW-0963">Cytoplasm</keyword>
<comment type="subunit">
    <text evidence="8">Monomer.</text>
</comment>
<comment type="domain">
    <text evidence="8">The N-terminal domain determines nucleotide recognition and specific binding, while the C-terminal domain determines the specific binding to the target protein.</text>
</comment>
<feature type="binding site" evidence="8">
    <location>
        <position position="98"/>
    </location>
    <ligand>
        <name>GTP</name>
        <dbReference type="ChEBI" id="CHEBI:37565"/>
    </ligand>
</feature>
<dbReference type="EMBL" id="JMPJ01000068">
    <property type="protein sequence ID" value="KFC78352.1"/>
    <property type="molecule type" value="Genomic_DNA"/>
</dbReference>
<dbReference type="eggNOG" id="COG0746">
    <property type="taxonomic scope" value="Bacteria"/>
</dbReference>
<keyword evidence="3 8" id="KW-0479">Metal-binding</keyword>
<evidence type="ECO:0000256" key="3">
    <source>
        <dbReference type="ARBA" id="ARBA00022723"/>
    </source>
</evidence>
<evidence type="ECO:0000256" key="6">
    <source>
        <dbReference type="ARBA" id="ARBA00023134"/>
    </source>
</evidence>